<dbReference type="SUPFAM" id="SSF53649">
    <property type="entry name" value="Alkaline phosphatase-like"/>
    <property type="match status" value="1"/>
</dbReference>
<dbReference type="Gene3D" id="3.40.720.10">
    <property type="entry name" value="Alkaline Phosphatase, subunit A"/>
    <property type="match status" value="1"/>
</dbReference>
<feature type="region of interest" description="Disordered" evidence="4">
    <location>
        <begin position="405"/>
        <end position="437"/>
    </location>
</feature>
<keyword evidence="3" id="KW-0378">Hydrolase</keyword>
<dbReference type="GO" id="GO:0046872">
    <property type="term" value="F:metal ion binding"/>
    <property type="evidence" value="ECO:0007669"/>
    <property type="project" value="UniProtKB-KW"/>
</dbReference>
<dbReference type="GO" id="GO:0008484">
    <property type="term" value="F:sulfuric ester hydrolase activity"/>
    <property type="evidence" value="ECO:0007669"/>
    <property type="project" value="TreeGrafter"/>
</dbReference>
<dbReference type="InterPro" id="IPR017850">
    <property type="entry name" value="Alkaline_phosphatase_core_sf"/>
</dbReference>
<proteinExistence type="inferred from homology"/>
<accession>A0A8J3DID7</accession>
<organism evidence="6 7">
    <name type="scientific">Cerasicoccus arenae</name>
    <dbReference type="NCBI Taxonomy" id="424488"/>
    <lineage>
        <taxon>Bacteria</taxon>
        <taxon>Pseudomonadati</taxon>
        <taxon>Verrucomicrobiota</taxon>
        <taxon>Opitutia</taxon>
        <taxon>Puniceicoccales</taxon>
        <taxon>Cerasicoccaceae</taxon>
        <taxon>Cerasicoccus</taxon>
    </lineage>
</organism>
<comment type="caution">
    <text evidence="6">The sequence shown here is derived from an EMBL/GenBank/DDBJ whole genome shotgun (WGS) entry which is preliminary data.</text>
</comment>
<dbReference type="InterPro" id="IPR000917">
    <property type="entry name" value="Sulfatase_N"/>
</dbReference>
<evidence type="ECO:0000256" key="2">
    <source>
        <dbReference type="ARBA" id="ARBA00022723"/>
    </source>
</evidence>
<evidence type="ECO:0000256" key="4">
    <source>
        <dbReference type="SAM" id="MobiDB-lite"/>
    </source>
</evidence>
<dbReference type="PANTHER" id="PTHR45953:SF1">
    <property type="entry name" value="IDURONATE 2-SULFATASE"/>
    <property type="match status" value="1"/>
</dbReference>
<keyword evidence="7" id="KW-1185">Reference proteome</keyword>
<dbReference type="RefSeq" id="WP_267908222.1">
    <property type="nucleotide sequence ID" value="NZ_BMXG01000010.1"/>
</dbReference>
<comment type="similarity">
    <text evidence="1">Belongs to the sulfatase family.</text>
</comment>
<protein>
    <submittedName>
        <fullName evidence="6">Putative sulfatase</fullName>
    </submittedName>
</protein>
<dbReference type="GO" id="GO:0005737">
    <property type="term" value="C:cytoplasm"/>
    <property type="evidence" value="ECO:0007669"/>
    <property type="project" value="TreeGrafter"/>
</dbReference>
<evidence type="ECO:0000256" key="1">
    <source>
        <dbReference type="ARBA" id="ARBA00008779"/>
    </source>
</evidence>
<dbReference type="Proteomes" id="UP000642829">
    <property type="component" value="Unassembled WGS sequence"/>
</dbReference>
<keyword evidence="2" id="KW-0479">Metal-binding</keyword>
<sequence>MHNVIYLHTHDMGRYIGAYGYGVETPAMDAFAEQSTLFRHAYCCGPTCSPSRVGLLTGRTPHQEGMLGLAHRGFHLEYPEHHLGAHLSKHGFSTALFGIQHEFNGRLGDMPYGRIETGGHLDTPLERDKWATARACDFLKEDHDQPFFMSFGLFYPHRPFLRASEYKGRIRPPEVLPDVAPIREDMEDYACSVGFADECLGTVLDEIKAHGYFDNSIIILTTDHGMAFPNMKCSLTDHGIGVALLLHYPGNPTSGKQLDSLVSHIDIFPTICDLICLEFPEHLQGHSFVPLLKGENSKARNEVFSEVTYHAAYEPKRCIRTHRYKLILRWAPLTYPLANCDSSPSKSFLRQHDWPQNPLPEAELYDLVLDPQEQSNLAGDQFIEVVERDLRQRLMDWMRQTDDPLLSGHVERPAGALVNRNDSEEPGNTDYEEIKAP</sequence>
<dbReference type="AlphaFoldDB" id="A0A8J3DID7"/>
<name>A0A8J3DID7_9BACT</name>
<evidence type="ECO:0000259" key="5">
    <source>
        <dbReference type="Pfam" id="PF00884"/>
    </source>
</evidence>
<evidence type="ECO:0000313" key="6">
    <source>
        <dbReference type="EMBL" id="GHC02820.1"/>
    </source>
</evidence>
<evidence type="ECO:0000256" key="3">
    <source>
        <dbReference type="ARBA" id="ARBA00022801"/>
    </source>
</evidence>
<dbReference type="EMBL" id="BMXG01000010">
    <property type="protein sequence ID" value="GHC02820.1"/>
    <property type="molecule type" value="Genomic_DNA"/>
</dbReference>
<dbReference type="PANTHER" id="PTHR45953">
    <property type="entry name" value="IDURONATE 2-SULFATASE"/>
    <property type="match status" value="1"/>
</dbReference>
<gene>
    <name evidence="6" type="ORF">GCM10007047_19380</name>
</gene>
<reference evidence="6" key="1">
    <citation type="journal article" date="2014" name="Int. J. Syst. Evol. Microbiol.">
        <title>Complete genome sequence of Corynebacterium casei LMG S-19264T (=DSM 44701T), isolated from a smear-ripened cheese.</title>
        <authorList>
            <consortium name="US DOE Joint Genome Institute (JGI-PGF)"/>
            <person name="Walter F."/>
            <person name="Albersmeier A."/>
            <person name="Kalinowski J."/>
            <person name="Ruckert C."/>
        </authorList>
    </citation>
    <scope>NUCLEOTIDE SEQUENCE</scope>
    <source>
        <strain evidence="6">KCTC 12870</strain>
    </source>
</reference>
<feature type="domain" description="Sulfatase N-terminal" evidence="5">
    <location>
        <begin position="3"/>
        <end position="274"/>
    </location>
</feature>
<reference evidence="6" key="2">
    <citation type="submission" date="2020-09" db="EMBL/GenBank/DDBJ databases">
        <authorList>
            <person name="Sun Q."/>
            <person name="Kim S."/>
        </authorList>
    </citation>
    <scope>NUCLEOTIDE SEQUENCE</scope>
    <source>
        <strain evidence="6">KCTC 12870</strain>
    </source>
</reference>
<dbReference type="CDD" id="cd16027">
    <property type="entry name" value="SGSH"/>
    <property type="match status" value="1"/>
</dbReference>
<dbReference type="PROSITE" id="PS00523">
    <property type="entry name" value="SULFATASE_1"/>
    <property type="match status" value="1"/>
</dbReference>
<dbReference type="InterPro" id="IPR024607">
    <property type="entry name" value="Sulfatase_CS"/>
</dbReference>
<dbReference type="Pfam" id="PF00884">
    <property type="entry name" value="Sulfatase"/>
    <property type="match status" value="1"/>
</dbReference>
<evidence type="ECO:0000313" key="7">
    <source>
        <dbReference type="Proteomes" id="UP000642829"/>
    </source>
</evidence>